<feature type="chain" id="PRO_5025362642" description="Secreted protein" evidence="1">
    <location>
        <begin position="23"/>
        <end position="146"/>
    </location>
</feature>
<keyword evidence="1" id="KW-0732">Signal</keyword>
<proteinExistence type="predicted"/>
<evidence type="ECO:0000313" key="2">
    <source>
        <dbReference type="EMBL" id="KAF2224583.1"/>
    </source>
</evidence>
<accession>A0A6A6GGE9</accession>
<keyword evidence="3" id="KW-1185">Reference proteome</keyword>
<evidence type="ECO:0000256" key="1">
    <source>
        <dbReference type="SAM" id="SignalP"/>
    </source>
</evidence>
<reference evidence="3" key="1">
    <citation type="journal article" date="2020" name="Stud. Mycol.">
        <title>101 Dothideomycetes genomes: A test case for predicting lifestyles and emergence of pathogens.</title>
        <authorList>
            <person name="Haridas S."/>
            <person name="Albert R."/>
            <person name="Binder M."/>
            <person name="Bloem J."/>
            <person name="LaButti K."/>
            <person name="Salamov A."/>
            <person name="Andreopoulos B."/>
            <person name="Baker S."/>
            <person name="Barry K."/>
            <person name="Bills G."/>
            <person name="Bluhm B."/>
            <person name="Cannon C."/>
            <person name="Castanera R."/>
            <person name="Culley D."/>
            <person name="Daum C."/>
            <person name="Ezra D."/>
            <person name="Gonzalez J."/>
            <person name="Henrissat B."/>
            <person name="Kuo A."/>
            <person name="Liang C."/>
            <person name="Lipzen A."/>
            <person name="Lutzoni F."/>
            <person name="Magnuson J."/>
            <person name="Mondo S."/>
            <person name="Nolan M."/>
            <person name="Ohm R."/>
            <person name="Pangilinan J."/>
            <person name="Park H.-J."/>
            <person name="Ramirez L."/>
            <person name="Alfaro M."/>
            <person name="Sun H."/>
            <person name="Tritt A."/>
            <person name="Yoshinaga Y."/>
            <person name="Zwiers L.-H."/>
            <person name="Turgeon B."/>
            <person name="Goodwin S."/>
            <person name="Spatafora J."/>
            <person name="Crous P."/>
            <person name="Grigoriev I."/>
        </authorList>
    </citation>
    <scope>NUCLEOTIDE SEQUENCE [LARGE SCALE GENOMIC DNA]</scope>
    <source>
        <strain evidence="3">CECT 20119</strain>
    </source>
</reference>
<feature type="signal peptide" evidence="1">
    <location>
        <begin position="1"/>
        <end position="22"/>
    </location>
</feature>
<dbReference type="EMBL" id="ML992505">
    <property type="protein sequence ID" value="KAF2224583.1"/>
    <property type="molecule type" value="Genomic_DNA"/>
</dbReference>
<evidence type="ECO:0000313" key="3">
    <source>
        <dbReference type="Proteomes" id="UP000799538"/>
    </source>
</evidence>
<organism evidence="2 3">
    <name type="scientific">Elsinoe ampelina</name>
    <dbReference type="NCBI Taxonomy" id="302913"/>
    <lineage>
        <taxon>Eukaryota</taxon>
        <taxon>Fungi</taxon>
        <taxon>Dikarya</taxon>
        <taxon>Ascomycota</taxon>
        <taxon>Pezizomycotina</taxon>
        <taxon>Dothideomycetes</taxon>
        <taxon>Dothideomycetidae</taxon>
        <taxon>Myriangiales</taxon>
        <taxon>Elsinoaceae</taxon>
        <taxon>Elsinoe</taxon>
    </lineage>
</organism>
<protein>
    <recommendedName>
        <fullName evidence="4">Secreted protein</fullName>
    </recommendedName>
</protein>
<evidence type="ECO:0008006" key="4">
    <source>
        <dbReference type="Google" id="ProtNLM"/>
    </source>
</evidence>
<dbReference type="AlphaFoldDB" id="A0A6A6GGE9"/>
<name>A0A6A6GGE9_9PEZI</name>
<gene>
    <name evidence="2" type="ORF">BDZ85DRAFT_104289</name>
</gene>
<dbReference type="OrthoDB" id="3770800at2759"/>
<sequence length="146" mass="15973">MKTTSMIAAIDFLFISATSAAALPVEITSSEVAAADLGKRDCPNCYCYGSGEQSSQGVAEGWARDACSANQGMFTGWYNPPQTKAMCPRDNGLGYVFELQNLNNREGFDINDYDCINKLTELIWFCPRGGEQTVAGWRFRVDPGNC</sequence>
<dbReference type="Proteomes" id="UP000799538">
    <property type="component" value="Unassembled WGS sequence"/>
</dbReference>